<evidence type="ECO:0000256" key="1">
    <source>
        <dbReference type="SAM" id="SignalP"/>
    </source>
</evidence>
<organism evidence="2 3">
    <name type="scientific">Christiangramia sediminicola</name>
    <dbReference type="NCBI Taxonomy" id="3073267"/>
    <lineage>
        <taxon>Bacteria</taxon>
        <taxon>Pseudomonadati</taxon>
        <taxon>Bacteroidota</taxon>
        <taxon>Flavobacteriia</taxon>
        <taxon>Flavobacteriales</taxon>
        <taxon>Flavobacteriaceae</taxon>
        <taxon>Christiangramia</taxon>
    </lineage>
</organism>
<name>A0ABU1ETT7_9FLAO</name>
<comment type="caution">
    <text evidence="2">The sequence shown here is derived from an EMBL/GenBank/DDBJ whole genome shotgun (WGS) entry which is preliminary data.</text>
</comment>
<keyword evidence="1" id="KW-0732">Signal</keyword>
<evidence type="ECO:0000313" key="2">
    <source>
        <dbReference type="EMBL" id="MDR5591583.1"/>
    </source>
</evidence>
<protein>
    <recommendedName>
        <fullName evidence="4">Auto-transporter adhesin head GIN domain-containing protein</fullName>
    </recommendedName>
</protein>
<feature type="signal peptide" evidence="1">
    <location>
        <begin position="1"/>
        <end position="19"/>
    </location>
</feature>
<sequence length="89" mass="9458">MKNSVLLGLVMLTCSLAGAQSVKEPDFIGEAFILKSDSTSIPLEKETVKIKTKAGASVYIVGIGKVKSKIEVDGCCSNVRTSKIKDLIL</sequence>
<keyword evidence="3" id="KW-1185">Reference proteome</keyword>
<gene>
    <name evidence="2" type="ORF">RE431_13120</name>
</gene>
<dbReference type="EMBL" id="JAVJIU010000004">
    <property type="protein sequence ID" value="MDR5591583.1"/>
    <property type="molecule type" value="Genomic_DNA"/>
</dbReference>
<feature type="chain" id="PRO_5045370892" description="Auto-transporter adhesin head GIN domain-containing protein" evidence="1">
    <location>
        <begin position="20"/>
        <end position="89"/>
    </location>
</feature>
<dbReference type="Proteomes" id="UP001257234">
    <property type="component" value="Unassembled WGS sequence"/>
</dbReference>
<accession>A0ABU1ETT7</accession>
<reference evidence="3" key="1">
    <citation type="submission" date="2023-07" db="EMBL/GenBank/DDBJ databases">
        <title>Christiangramia sp. SM2212., a novel bacterium of the family Flavobacteriaceae isolated from the sea sediment.</title>
        <authorList>
            <person name="Wang J."/>
            <person name="Zhang X."/>
        </authorList>
    </citation>
    <scope>NUCLEOTIDE SEQUENCE [LARGE SCALE GENOMIC DNA]</scope>
    <source>
        <strain evidence="3">SM2212</strain>
    </source>
</reference>
<dbReference type="RefSeq" id="WP_309562443.1">
    <property type="nucleotide sequence ID" value="NZ_JAVJIU010000004.1"/>
</dbReference>
<evidence type="ECO:0000313" key="3">
    <source>
        <dbReference type="Proteomes" id="UP001257234"/>
    </source>
</evidence>
<evidence type="ECO:0008006" key="4">
    <source>
        <dbReference type="Google" id="ProtNLM"/>
    </source>
</evidence>
<proteinExistence type="predicted"/>